<dbReference type="RefSeq" id="WP_183410334.1">
    <property type="nucleotide sequence ID" value="NZ_JACHWY010000002.1"/>
</dbReference>
<evidence type="ECO:0000256" key="1">
    <source>
        <dbReference type="SAM" id="Coils"/>
    </source>
</evidence>
<reference evidence="2 3" key="1">
    <citation type="submission" date="2020-08" db="EMBL/GenBank/DDBJ databases">
        <title>Genomic Encyclopedia of Type Strains, Phase III (KMG-III): the genomes of soil and plant-associated and newly described type strains.</title>
        <authorList>
            <person name="Whitman W."/>
        </authorList>
    </citation>
    <scope>NUCLEOTIDE SEQUENCE [LARGE SCALE GENOMIC DNA]</scope>
    <source>
        <strain evidence="2 3">CECT 8654</strain>
    </source>
</reference>
<organism evidence="2 3">
    <name type="scientific">Litorivivens lipolytica</name>
    <dbReference type="NCBI Taxonomy" id="1524264"/>
    <lineage>
        <taxon>Bacteria</taxon>
        <taxon>Pseudomonadati</taxon>
        <taxon>Pseudomonadota</taxon>
        <taxon>Gammaproteobacteria</taxon>
        <taxon>Litorivivens</taxon>
    </lineage>
</organism>
<keyword evidence="3" id="KW-1185">Reference proteome</keyword>
<evidence type="ECO:0000313" key="2">
    <source>
        <dbReference type="EMBL" id="MBB3047560.1"/>
    </source>
</evidence>
<proteinExistence type="predicted"/>
<dbReference type="EMBL" id="JACHWY010000002">
    <property type="protein sequence ID" value="MBB3047560.1"/>
    <property type="molecule type" value="Genomic_DNA"/>
</dbReference>
<dbReference type="Proteomes" id="UP000537130">
    <property type="component" value="Unassembled WGS sequence"/>
</dbReference>
<keyword evidence="1" id="KW-0175">Coiled coil</keyword>
<protein>
    <submittedName>
        <fullName evidence="2">Uncharacterized protein</fullName>
    </submittedName>
</protein>
<evidence type="ECO:0000313" key="3">
    <source>
        <dbReference type="Proteomes" id="UP000537130"/>
    </source>
</evidence>
<feature type="coiled-coil region" evidence="1">
    <location>
        <begin position="117"/>
        <end position="144"/>
    </location>
</feature>
<sequence length="244" mass="27734">MKGGSGVKGACGKEHHAQVSVAQLRTALHSEAEAMKELLAVVDDQSAALKPVQRNPHKDTRRRKLVTALSHVGGEDLQRARMEVSQSADRLYQVAAEVDRHNAEIQALPLLRGLFRRRAMLRRAEELEAKRRAAMADYEQARQRADALFRSLATPENISEVIRVSREMRSRVRVATNTRKHLSIKKRLLLDNLNLCEEIDSLLCLLKPDEKIAVHETDVQELIHDDEFKSSLRDRVSSEQRLQK</sequence>
<dbReference type="AlphaFoldDB" id="A0A7W4W507"/>
<comment type="caution">
    <text evidence="2">The sequence shown here is derived from an EMBL/GenBank/DDBJ whole genome shotgun (WGS) entry which is preliminary data.</text>
</comment>
<name>A0A7W4W507_9GAMM</name>
<accession>A0A7W4W507</accession>
<gene>
    <name evidence="2" type="ORF">FHR99_001826</name>
</gene>